<gene>
    <name evidence="4" type="primary">LOC132804938</name>
    <name evidence="3" type="synonym">LOC107404211</name>
</gene>
<dbReference type="PANTHER" id="PTHR36482">
    <property type="entry name" value="OSJNBA0024J22.15 PROTEIN"/>
    <property type="match status" value="1"/>
</dbReference>
<dbReference type="InterPro" id="IPR053085">
    <property type="entry name" value="Jasmonate-induced_protein"/>
</dbReference>
<sequence>MPPSTPSVTDDPKKPKGGSKTNVFGKPVTDDTVKKLFPGKGKITNRDRAYVAYNLKNEDKKEDLAVDYAVRLKYDGKVDADKVATVCVIYNATGVTIELFKQKDFNGGTILDPGYPSKIENGQWAAFLHVGSHAAVVYRGQNELHDCAWLHAWQNLGSDQRKSVCTEIQTPDHYEDDDVLTSLKSLTNRDKDTWNTGIGCYSYASIDQVKGFPDKYTGIMTLEAIPPSPPVTKYSYD</sequence>
<accession>A0A6P3YVU6</accession>
<dbReference type="AlphaFoldDB" id="A0A6P3YVU6"/>
<dbReference type="GeneID" id="132804938"/>
<dbReference type="PANTHER" id="PTHR36482:SF5">
    <property type="entry name" value="23 KDA JASMONATE-INDUCED PROTEIN-LIKE"/>
    <property type="match status" value="1"/>
</dbReference>
<evidence type="ECO:0000313" key="3">
    <source>
        <dbReference type="RefSeq" id="XP_015866642.3"/>
    </source>
</evidence>
<evidence type="ECO:0000313" key="2">
    <source>
        <dbReference type="Proteomes" id="UP001652623"/>
    </source>
</evidence>
<dbReference type="GeneID" id="107404211"/>
<feature type="region of interest" description="Disordered" evidence="1">
    <location>
        <begin position="1"/>
        <end position="27"/>
    </location>
</feature>
<reference evidence="3 4" key="1">
    <citation type="submission" date="2025-05" db="UniProtKB">
        <authorList>
            <consortium name="RefSeq"/>
        </authorList>
    </citation>
    <scope>IDENTIFICATION</scope>
    <source>
        <tissue evidence="3 4">Seedling</tissue>
    </source>
</reference>
<protein>
    <submittedName>
        <fullName evidence="3 4">23 kDa jasmonate-induced protein-like</fullName>
    </submittedName>
</protein>
<dbReference type="Proteomes" id="UP001652623">
    <property type="component" value="Chromosome 8"/>
</dbReference>
<keyword evidence="2" id="KW-1185">Reference proteome</keyword>
<dbReference type="RefSeq" id="XP_015866642.3">
    <property type="nucleotide sequence ID" value="XM_016011156.4"/>
</dbReference>
<name>A0A6P3YVU6_ZIZJJ</name>
<organism evidence="2 4">
    <name type="scientific">Ziziphus jujuba</name>
    <name type="common">Chinese jujube</name>
    <name type="synonym">Ziziphus sativa</name>
    <dbReference type="NCBI Taxonomy" id="326968"/>
    <lineage>
        <taxon>Eukaryota</taxon>
        <taxon>Viridiplantae</taxon>
        <taxon>Streptophyta</taxon>
        <taxon>Embryophyta</taxon>
        <taxon>Tracheophyta</taxon>
        <taxon>Spermatophyta</taxon>
        <taxon>Magnoliopsida</taxon>
        <taxon>eudicotyledons</taxon>
        <taxon>Gunneridae</taxon>
        <taxon>Pentapetalae</taxon>
        <taxon>rosids</taxon>
        <taxon>fabids</taxon>
        <taxon>Rosales</taxon>
        <taxon>Rhamnaceae</taxon>
        <taxon>Paliureae</taxon>
        <taxon>Ziziphus</taxon>
    </lineage>
</organism>
<dbReference type="KEGG" id="zju:107404211"/>
<dbReference type="Pfam" id="PF21230">
    <property type="entry name" value="Nakanori"/>
    <property type="match status" value="1"/>
</dbReference>
<proteinExistence type="predicted"/>
<dbReference type="RefSeq" id="XP_060675359.1">
    <property type="nucleotide sequence ID" value="XM_060819376.1"/>
</dbReference>
<dbReference type="InterPro" id="IPR049065">
    <property type="entry name" value="Nakanori"/>
</dbReference>
<evidence type="ECO:0000256" key="1">
    <source>
        <dbReference type="SAM" id="MobiDB-lite"/>
    </source>
</evidence>
<evidence type="ECO:0000313" key="4">
    <source>
        <dbReference type="RefSeq" id="XP_060675359.1"/>
    </source>
</evidence>